<keyword evidence="1" id="KW-0649">Protein kinase inhibitor</keyword>
<dbReference type="KEGG" id="crb:17895627"/>
<dbReference type="AlphaFoldDB" id="R0HY71"/>
<organism evidence="3 4">
    <name type="scientific">Capsella rubella</name>
    <dbReference type="NCBI Taxonomy" id="81985"/>
    <lineage>
        <taxon>Eukaryota</taxon>
        <taxon>Viridiplantae</taxon>
        <taxon>Streptophyta</taxon>
        <taxon>Embryophyta</taxon>
        <taxon>Tracheophyta</taxon>
        <taxon>Spermatophyta</taxon>
        <taxon>Magnoliopsida</taxon>
        <taxon>eudicotyledons</taxon>
        <taxon>Gunneridae</taxon>
        <taxon>Pentapetalae</taxon>
        <taxon>rosids</taxon>
        <taxon>malvids</taxon>
        <taxon>Brassicales</taxon>
        <taxon>Brassicaceae</taxon>
        <taxon>Camelineae</taxon>
        <taxon>Capsella</taxon>
    </lineage>
</organism>
<keyword evidence="2" id="KW-0131">Cell cycle</keyword>
<keyword evidence="4" id="KW-1185">Reference proteome</keyword>
<gene>
    <name evidence="3" type="ORF">CARUB_v10022419mg</name>
</gene>
<dbReference type="EMBL" id="KB870806">
    <property type="protein sequence ID" value="EOA34839.1"/>
    <property type="molecule type" value="Genomic_DNA"/>
</dbReference>
<evidence type="ECO:0000256" key="2">
    <source>
        <dbReference type="ARBA" id="ARBA00023306"/>
    </source>
</evidence>
<evidence type="ECO:0000313" key="4">
    <source>
        <dbReference type="Proteomes" id="UP000029121"/>
    </source>
</evidence>
<name>R0HY71_9BRAS</name>
<evidence type="ECO:0000256" key="1">
    <source>
        <dbReference type="ARBA" id="ARBA00023013"/>
    </source>
</evidence>
<dbReference type="InterPro" id="IPR040389">
    <property type="entry name" value="SMR"/>
</dbReference>
<protein>
    <submittedName>
        <fullName evidence="3">Uncharacterized protein</fullName>
    </submittedName>
</protein>
<dbReference type="PANTHER" id="PTHR33142">
    <property type="entry name" value="CYCLIN-DEPENDENT PROTEIN KINASE INHIBITOR SMR13"/>
    <property type="match status" value="1"/>
</dbReference>
<proteinExistence type="predicted"/>
<dbReference type="PANTHER" id="PTHR33142:SF48">
    <property type="entry name" value="CYCLIN-DEPENDENT PROTEIN KINASE INHIBITOR SMR15"/>
    <property type="match status" value="1"/>
</dbReference>
<dbReference type="GO" id="GO:0032875">
    <property type="term" value="P:regulation of DNA endoreduplication"/>
    <property type="evidence" value="ECO:0007669"/>
    <property type="project" value="InterPro"/>
</dbReference>
<dbReference type="Proteomes" id="UP000029121">
    <property type="component" value="Unassembled WGS sequence"/>
</dbReference>
<accession>R0HY71</accession>
<reference evidence="4" key="1">
    <citation type="journal article" date="2013" name="Nat. Genet.">
        <title>The Capsella rubella genome and the genomic consequences of rapid mating system evolution.</title>
        <authorList>
            <person name="Slotte T."/>
            <person name="Hazzouri K.M."/>
            <person name="Agren J.A."/>
            <person name="Koenig D."/>
            <person name="Maumus F."/>
            <person name="Guo Y.L."/>
            <person name="Steige K."/>
            <person name="Platts A.E."/>
            <person name="Escobar J.S."/>
            <person name="Newman L.K."/>
            <person name="Wang W."/>
            <person name="Mandakova T."/>
            <person name="Vello E."/>
            <person name="Smith L.M."/>
            <person name="Henz S.R."/>
            <person name="Steffen J."/>
            <person name="Takuno S."/>
            <person name="Brandvain Y."/>
            <person name="Coop G."/>
            <person name="Andolfatto P."/>
            <person name="Hu T.T."/>
            <person name="Blanchette M."/>
            <person name="Clark R.M."/>
            <person name="Quesneville H."/>
            <person name="Nordborg M."/>
            <person name="Gaut B.S."/>
            <person name="Lysak M.A."/>
            <person name="Jenkins J."/>
            <person name="Grimwood J."/>
            <person name="Chapman J."/>
            <person name="Prochnik S."/>
            <person name="Shu S."/>
            <person name="Rokhsar D."/>
            <person name="Schmutz J."/>
            <person name="Weigel D."/>
            <person name="Wright S.I."/>
        </authorList>
    </citation>
    <scope>NUCLEOTIDE SEQUENCE [LARGE SCALE GENOMIC DNA]</scope>
    <source>
        <strain evidence="4">cv. Monte Gargano</strain>
    </source>
</reference>
<evidence type="ECO:0000313" key="3">
    <source>
        <dbReference type="EMBL" id="EOA34839.1"/>
    </source>
</evidence>
<sequence>MGFSGKTHHHLDSKLGETTEGKKWVITEISLRSSPMKPTISFPSSDLANTEDEGLLCPKTPTAASVRIPKVFTCPPAPKKRKLSLKFSYGAGGGSKKFFSPPDLETVFIQRTT</sequence>
<dbReference type="OrthoDB" id="1302889at2759"/>
<dbReference type="GO" id="GO:0004860">
    <property type="term" value="F:protein kinase inhibitor activity"/>
    <property type="evidence" value="ECO:0007669"/>
    <property type="project" value="UniProtKB-KW"/>
</dbReference>